<evidence type="ECO:0000313" key="3">
    <source>
        <dbReference type="EMBL" id="MBO0946973.1"/>
    </source>
</evidence>
<organism evidence="3 4">
    <name type="scientific">Fibrella forsythiae</name>
    <dbReference type="NCBI Taxonomy" id="2817061"/>
    <lineage>
        <taxon>Bacteria</taxon>
        <taxon>Pseudomonadati</taxon>
        <taxon>Bacteroidota</taxon>
        <taxon>Cytophagia</taxon>
        <taxon>Cytophagales</taxon>
        <taxon>Spirosomataceae</taxon>
        <taxon>Fibrella</taxon>
    </lineage>
</organism>
<evidence type="ECO:0000256" key="2">
    <source>
        <dbReference type="ARBA" id="ARBA00023172"/>
    </source>
</evidence>
<evidence type="ECO:0000313" key="4">
    <source>
        <dbReference type="Proteomes" id="UP000664628"/>
    </source>
</evidence>
<dbReference type="SUPFAM" id="SSF56349">
    <property type="entry name" value="DNA breaking-rejoining enzymes"/>
    <property type="match status" value="1"/>
</dbReference>
<dbReference type="EMBL" id="JAFMYW010000001">
    <property type="protein sequence ID" value="MBO0946973.1"/>
    <property type="molecule type" value="Genomic_DNA"/>
</dbReference>
<reference evidence="3 4" key="1">
    <citation type="submission" date="2021-03" db="EMBL/GenBank/DDBJ databases">
        <title>Fibrella sp. HMF5405 genome sequencing and assembly.</title>
        <authorList>
            <person name="Kang H."/>
            <person name="Kim H."/>
            <person name="Bae S."/>
            <person name="Joh K."/>
        </authorList>
    </citation>
    <scope>NUCLEOTIDE SEQUENCE [LARGE SCALE GENOMIC DNA]</scope>
    <source>
        <strain evidence="3 4">HMF5405</strain>
    </source>
</reference>
<sequence>MALLFWFRKSVPSGEEGILQMRLTYNTQREELGSTHISCKRSQWDQEHQRFKGKSLWAQEQNLKLAKLTKRIDLLCENLEKDGHELSAPLIKNFFKMKGQSSGRITHQRTQFTWAELAALHLEHQQKRKKLGKIVQATLDVQANYVANITDYLTGKRQGKLPAVSLTDEFMEDLELHLAEVEKFAPPHIEKHLKHVKQVMKWATARQLIHRNPIVHYVIECGDEDPDTTHLTIDELKRLIAFDFYAPELIKRIKAQSADALSAERDAFVFNCFTGMHHCDYTNKLFHIEQDKQGIYWLTGKRQKTGQEFFLKLLEPAVDILLKYGGQLANLPTKSNQRRNDSLKPIMVLVDLPYLTTKIARKTFADLALNEMLIPADDVATMLGLRSTKRLKHYVRPRRERLAKLLTSWNELV</sequence>
<keyword evidence="4" id="KW-1185">Reference proteome</keyword>
<proteinExistence type="predicted"/>
<dbReference type="InterPro" id="IPR010998">
    <property type="entry name" value="Integrase_recombinase_N"/>
</dbReference>
<gene>
    <name evidence="3" type="ORF">J2I46_00150</name>
</gene>
<dbReference type="Gene3D" id="1.10.443.10">
    <property type="entry name" value="Intergrase catalytic core"/>
    <property type="match status" value="1"/>
</dbReference>
<keyword evidence="1" id="KW-0238">DNA-binding</keyword>
<keyword evidence="2" id="KW-0233">DNA recombination</keyword>
<dbReference type="Gene3D" id="1.10.150.130">
    <property type="match status" value="1"/>
</dbReference>
<name>A0ABS3JAF3_9BACT</name>
<dbReference type="InterPro" id="IPR011010">
    <property type="entry name" value="DNA_brk_join_enz"/>
</dbReference>
<evidence type="ECO:0000256" key="1">
    <source>
        <dbReference type="ARBA" id="ARBA00023125"/>
    </source>
</evidence>
<dbReference type="Proteomes" id="UP000664628">
    <property type="component" value="Unassembled WGS sequence"/>
</dbReference>
<accession>A0ABS3JAF3</accession>
<dbReference type="RefSeq" id="WP_207326900.1">
    <property type="nucleotide sequence ID" value="NZ_JAFMYW010000001.1"/>
</dbReference>
<dbReference type="InterPro" id="IPR013762">
    <property type="entry name" value="Integrase-like_cat_sf"/>
</dbReference>
<protein>
    <submittedName>
        <fullName evidence="3">Phage integrase SAM-like domain-containing protein</fullName>
    </submittedName>
</protein>
<comment type="caution">
    <text evidence="3">The sequence shown here is derived from an EMBL/GenBank/DDBJ whole genome shotgun (WGS) entry which is preliminary data.</text>
</comment>